<accession>A0A381RPV1</accession>
<dbReference type="SMART" id="SM00382">
    <property type="entry name" value="AAA"/>
    <property type="match status" value="1"/>
</dbReference>
<dbReference type="CDD" id="cd03255">
    <property type="entry name" value="ABC_MJ0796_LolCDE_FtsE"/>
    <property type="match status" value="1"/>
</dbReference>
<dbReference type="GO" id="GO:0005524">
    <property type="term" value="F:ATP binding"/>
    <property type="evidence" value="ECO:0007669"/>
    <property type="project" value="UniProtKB-KW"/>
</dbReference>
<sequence>MPLLELRDIHKTYYLGGETIRALDGVSLDIDSGEFISIIGPSGSGKSTLMHILGCLDTPTSGTINLDGMMIHDASPRQLAAIRNKKIGFVFQFFNLLPKLTVRQNVELPMIYSGLSGKERRERAMNSLSSVNMEDRSKHRPSQLSGGQQQRAAIARALVNDPRIIFADEPTGNLDSNTGELILEMFDKLHQEGRTVMLVTHDPEIAAVTPRRIVIRDGKIANEIDPKLAGDIPKFDQIKEIKSPETRDMTS</sequence>
<proteinExistence type="predicted"/>
<dbReference type="SUPFAM" id="SSF52540">
    <property type="entry name" value="P-loop containing nucleoside triphosphate hydrolases"/>
    <property type="match status" value="1"/>
</dbReference>
<dbReference type="GO" id="GO:0005886">
    <property type="term" value="C:plasma membrane"/>
    <property type="evidence" value="ECO:0007669"/>
    <property type="project" value="TreeGrafter"/>
</dbReference>
<dbReference type="PANTHER" id="PTHR24220">
    <property type="entry name" value="IMPORT ATP-BINDING PROTEIN"/>
    <property type="match status" value="1"/>
</dbReference>
<evidence type="ECO:0000256" key="2">
    <source>
        <dbReference type="ARBA" id="ARBA00022741"/>
    </source>
</evidence>
<name>A0A381RPV1_9ZZZZ</name>
<organism evidence="6">
    <name type="scientific">marine metagenome</name>
    <dbReference type="NCBI Taxonomy" id="408172"/>
    <lineage>
        <taxon>unclassified sequences</taxon>
        <taxon>metagenomes</taxon>
        <taxon>ecological metagenomes</taxon>
    </lineage>
</organism>
<dbReference type="Pfam" id="PF00005">
    <property type="entry name" value="ABC_tran"/>
    <property type="match status" value="1"/>
</dbReference>
<gene>
    <name evidence="6" type="ORF">METZ01_LOCUS46769</name>
</gene>
<evidence type="ECO:0000256" key="3">
    <source>
        <dbReference type="ARBA" id="ARBA00022840"/>
    </source>
</evidence>
<feature type="region of interest" description="Disordered" evidence="4">
    <location>
        <begin position="128"/>
        <end position="151"/>
    </location>
</feature>
<dbReference type="InterPro" id="IPR027417">
    <property type="entry name" value="P-loop_NTPase"/>
</dbReference>
<dbReference type="GO" id="GO:0022857">
    <property type="term" value="F:transmembrane transporter activity"/>
    <property type="evidence" value="ECO:0007669"/>
    <property type="project" value="TreeGrafter"/>
</dbReference>
<dbReference type="EMBL" id="UINC01002187">
    <property type="protein sequence ID" value="SUZ93915.1"/>
    <property type="molecule type" value="Genomic_DNA"/>
</dbReference>
<evidence type="ECO:0000259" key="5">
    <source>
        <dbReference type="PROSITE" id="PS50893"/>
    </source>
</evidence>
<dbReference type="GO" id="GO:0016887">
    <property type="term" value="F:ATP hydrolysis activity"/>
    <property type="evidence" value="ECO:0007669"/>
    <property type="project" value="InterPro"/>
</dbReference>
<keyword evidence="1" id="KW-0813">Transport</keyword>
<dbReference type="InterPro" id="IPR003593">
    <property type="entry name" value="AAA+_ATPase"/>
</dbReference>
<feature type="domain" description="ABC transporter" evidence="5">
    <location>
        <begin position="4"/>
        <end position="242"/>
    </location>
</feature>
<dbReference type="InterPro" id="IPR003439">
    <property type="entry name" value="ABC_transporter-like_ATP-bd"/>
</dbReference>
<keyword evidence="2" id="KW-0547">Nucleotide-binding</keyword>
<dbReference type="PROSITE" id="PS50893">
    <property type="entry name" value="ABC_TRANSPORTER_2"/>
    <property type="match status" value="1"/>
</dbReference>
<evidence type="ECO:0000256" key="1">
    <source>
        <dbReference type="ARBA" id="ARBA00022448"/>
    </source>
</evidence>
<reference evidence="6" key="1">
    <citation type="submission" date="2018-05" db="EMBL/GenBank/DDBJ databases">
        <authorList>
            <person name="Lanie J.A."/>
            <person name="Ng W.-L."/>
            <person name="Kazmierczak K.M."/>
            <person name="Andrzejewski T.M."/>
            <person name="Davidsen T.M."/>
            <person name="Wayne K.J."/>
            <person name="Tettelin H."/>
            <person name="Glass J.I."/>
            <person name="Rusch D."/>
            <person name="Podicherti R."/>
            <person name="Tsui H.-C.T."/>
            <person name="Winkler M.E."/>
        </authorList>
    </citation>
    <scope>NUCLEOTIDE SEQUENCE</scope>
</reference>
<dbReference type="PANTHER" id="PTHR24220:SF86">
    <property type="entry name" value="ABC TRANSPORTER ABCH.1"/>
    <property type="match status" value="1"/>
</dbReference>
<dbReference type="InterPro" id="IPR017911">
    <property type="entry name" value="MacB-like_ATP-bd"/>
</dbReference>
<dbReference type="PROSITE" id="PS00211">
    <property type="entry name" value="ABC_TRANSPORTER_1"/>
    <property type="match status" value="1"/>
</dbReference>
<dbReference type="AlphaFoldDB" id="A0A381RPV1"/>
<dbReference type="InterPro" id="IPR017871">
    <property type="entry name" value="ABC_transporter-like_CS"/>
</dbReference>
<protein>
    <recommendedName>
        <fullName evidence="5">ABC transporter domain-containing protein</fullName>
    </recommendedName>
</protein>
<dbReference type="FunFam" id="3.40.50.300:FF:000032">
    <property type="entry name" value="Export ABC transporter ATP-binding protein"/>
    <property type="match status" value="1"/>
</dbReference>
<dbReference type="GO" id="GO:0098796">
    <property type="term" value="C:membrane protein complex"/>
    <property type="evidence" value="ECO:0007669"/>
    <property type="project" value="UniProtKB-ARBA"/>
</dbReference>
<evidence type="ECO:0000313" key="6">
    <source>
        <dbReference type="EMBL" id="SUZ93915.1"/>
    </source>
</evidence>
<keyword evidence="3" id="KW-0067">ATP-binding</keyword>
<dbReference type="InterPro" id="IPR015854">
    <property type="entry name" value="ABC_transpr_LolD-like"/>
</dbReference>
<dbReference type="Gene3D" id="3.40.50.300">
    <property type="entry name" value="P-loop containing nucleotide triphosphate hydrolases"/>
    <property type="match status" value="1"/>
</dbReference>
<evidence type="ECO:0000256" key="4">
    <source>
        <dbReference type="SAM" id="MobiDB-lite"/>
    </source>
</evidence>